<evidence type="ECO:0000313" key="2">
    <source>
        <dbReference type="EMBL" id="KRZ26527.1"/>
    </source>
</evidence>
<protein>
    <recommendedName>
        <fullName evidence="4">Transmembrane protein</fullName>
    </recommendedName>
</protein>
<comment type="caution">
    <text evidence="2">The sequence shown here is derived from an EMBL/GenBank/DDBJ whole genome shotgun (WGS) entry which is preliminary data.</text>
</comment>
<organism evidence="2 3">
    <name type="scientific">Trichinella pseudospiralis</name>
    <name type="common">Parasitic roundworm</name>
    <dbReference type="NCBI Taxonomy" id="6337"/>
    <lineage>
        <taxon>Eukaryota</taxon>
        <taxon>Metazoa</taxon>
        <taxon>Ecdysozoa</taxon>
        <taxon>Nematoda</taxon>
        <taxon>Enoplea</taxon>
        <taxon>Dorylaimia</taxon>
        <taxon>Trichinellida</taxon>
        <taxon>Trichinellidae</taxon>
        <taxon>Trichinella</taxon>
    </lineage>
</organism>
<dbReference type="Proteomes" id="UP000054805">
    <property type="component" value="Unassembled WGS sequence"/>
</dbReference>
<keyword evidence="1" id="KW-0812">Transmembrane</keyword>
<sequence length="201" mass="23368">MQRTNKNGRKPINDFYDNSSINMIAVSDSYLPFTPSYRLLSRSSLKLTSPWQFSFLFLPPSRHQQQAFQMCKPCNVLIANRPIDCHLCVAGLLASSITIFNFPFINSWKIFPIKTIHLHPTKQHPNLDHSQYNVFRFCVQTSDEFFNSIRKKASANMLPLLLIVVMMIAHFEATSKLSTIHNFDNIHFLLYEVRFFSFSVQ</sequence>
<keyword evidence="1" id="KW-0472">Membrane</keyword>
<reference evidence="2 3" key="1">
    <citation type="submission" date="2015-01" db="EMBL/GenBank/DDBJ databases">
        <title>Evolution of Trichinella species and genotypes.</title>
        <authorList>
            <person name="Korhonen P.K."/>
            <person name="Edoardo P."/>
            <person name="Giuseppe L.R."/>
            <person name="Gasser R.B."/>
        </authorList>
    </citation>
    <scope>NUCLEOTIDE SEQUENCE [LARGE SCALE GENOMIC DNA]</scope>
    <source>
        <strain evidence="2">ISS588</strain>
    </source>
</reference>
<name>A0A0V1IUN7_TRIPS</name>
<dbReference type="AlphaFoldDB" id="A0A0V1IUN7"/>
<keyword evidence="1" id="KW-1133">Transmembrane helix</keyword>
<feature type="transmembrane region" description="Helical" evidence="1">
    <location>
        <begin position="153"/>
        <end position="171"/>
    </location>
</feature>
<dbReference type="EMBL" id="JYDS01000083">
    <property type="protein sequence ID" value="KRZ26527.1"/>
    <property type="molecule type" value="Genomic_DNA"/>
</dbReference>
<keyword evidence="3" id="KW-1185">Reference proteome</keyword>
<evidence type="ECO:0008006" key="4">
    <source>
        <dbReference type="Google" id="ProtNLM"/>
    </source>
</evidence>
<gene>
    <name evidence="2" type="ORF">T4B_11369</name>
</gene>
<evidence type="ECO:0000256" key="1">
    <source>
        <dbReference type="SAM" id="Phobius"/>
    </source>
</evidence>
<proteinExistence type="predicted"/>
<accession>A0A0V1IUN7</accession>
<evidence type="ECO:0000313" key="3">
    <source>
        <dbReference type="Proteomes" id="UP000054805"/>
    </source>
</evidence>